<dbReference type="Ensembl" id="ENSMMDT00005030651.1">
    <property type="protein sequence ID" value="ENSMMDP00005029955.1"/>
    <property type="gene ID" value="ENSMMDG00005014207.1"/>
</dbReference>
<proteinExistence type="inferred from homology"/>
<evidence type="ECO:0000256" key="10">
    <source>
        <dbReference type="ARBA" id="ARBA00022958"/>
    </source>
</evidence>
<keyword evidence="14 16" id="KW-0407">Ion channel</keyword>
<dbReference type="InterPro" id="IPR003280">
    <property type="entry name" value="2pore_dom_K_chnl"/>
</dbReference>
<sequence>MRRASLCCCPSLCLSRDTACFCLLGVLIALYMLAGAAMFSSLEGPAELQAHQLWETRLKDFSHEHRVSCEDVRSLIHHYEEARAAGIRMERGRTLWDFAGAFYFVGTVISTIGFGMTAPSSTLGKVLLVFYGLLGCSATILFFNLYMERVVTFLGFLMRWCHKRRSQHDAWLHTGGECRDNDEHGGKEEWKPSVFQVMLVLLAAVLVVACGAATLYSAMEGWSYLEALYFCFVAFSTVGFGDLVSCQKEHHEDSQGYKVANCLLMLLGVCCMYSLFNIISIVLKMGLGWMLKTSAWAYRNFCHTKPQHMSLFKLCLSDANPPMQLCENEPQRMQKISCLGHNMLTLSSAPNTISRCLCDEAKVETVCHSDTDRLIAVQQVQGNCLLRGSGVNVRPLPL</sequence>
<dbReference type="InterPro" id="IPR013099">
    <property type="entry name" value="K_chnl_dom"/>
</dbReference>
<evidence type="ECO:0000256" key="14">
    <source>
        <dbReference type="ARBA" id="ARBA00023303"/>
    </source>
</evidence>
<feature type="transmembrane region" description="Helical" evidence="17">
    <location>
        <begin position="194"/>
        <end position="215"/>
    </location>
</feature>
<dbReference type="GeneTree" id="ENSGT00940000166868"/>
<dbReference type="GO" id="GO:0046872">
    <property type="term" value="F:metal ion binding"/>
    <property type="evidence" value="ECO:0007669"/>
    <property type="project" value="UniProtKB-KW"/>
</dbReference>
<dbReference type="OrthoDB" id="297496at2759"/>
<feature type="domain" description="Potassium channel" evidence="18">
    <location>
        <begin position="205"/>
        <end position="283"/>
    </location>
</feature>
<feature type="transmembrane region" description="Helical" evidence="17">
    <location>
        <begin position="128"/>
        <end position="147"/>
    </location>
</feature>
<reference evidence="19" key="1">
    <citation type="submission" date="2019-06" db="EMBL/GenBank/DDBJ databases">
        <authorList>
            <consortium name="Wellcome Sanger Institute Data Sharing"/>
        </authorList>
    </citation>
    <scope>NUCLEOTIDE SEQUENCE [LARGE SCALE GENOMIC DNA]</scope>
</reference>
<dbReference type="Gene3D" id="1.10.287.70">
    <property type="match status" value="1"/>
</dbReference>
<evidence type="ECO:0000256" key="8">
    <source>
        <dbReference type="ARBA" id="ARBA00022826"/>
    </source>
</evidence>
<reference evidence="19" key="3">
    <citation type="submission" date="2025-09" db="UniProtKB">
        <authorList>
            <consortium name="Ensembl"/>
        </authorList>
    </citation>
    <scope>IDENTIFICATION</scope>
</reference>
<comment type="subcellular location">
    <subcellularLocation>
        <location evidence="1">Cell membrane</location>
        <topology evidence="1">Multi-pass membrane protein</topology>
    </subcellularLocation>
</comment>
<evidence type="ECO:0000313" key="19">
    <source>
        <dbReference type="Ensembl" id="ENSMMDP00005029955.1"/>
    </source>
</evidence>
<protein>
    <submittedName>
        <fullName evidence="19">Potassium channel subfamily K member 13-like</fullName>
    </submittedName>
</protein>
<evidence type="ECO:0000256" key="9">
    <source>
        <dbReference type="ARBA" id="ARBA00022882"/>
    </source>
</evidence>
<gene>
    <name evidence="19" type="primary">si:ch211-261a10.5</name>
</gene>
<keyword evidence="20" id="KW-1185">Reference proteome</keyword>
<dbReference type="GO" id="GO:0015271">
    <property type="term" value="F:outward rectifier potassium channel activity"/>
    <property type="evidence" value="ECO:0007669"/>
    <property type="project" value="TreeGrafter"/>
</dbReference>
<dbReference type="FunFam" id="1.10.287.70:FF:000070">
    <property type="entry name" value="Potassium channel, subfamily K, member 12 like"/>
    <property type="match status" value="1"/>
</dbReference>
<keyword evidence="6 16" id="KW-0812">Transmembrane</keyword>
<keyword evidence="13 17" id="KW-0472">Membrane</keyword>
<dbReference type="GO" id="GO:0005886">
    <property type="term" value="C:plasma membrane"/>
    <property type="evidence" value="ECO:0007669"/>
    <property type="project" value="UniProtKB-SubCell"/>
</dbReference>
<keyword evidence="10" id="KW-0630">Potassium</keyword>
<feature type="transmembrane region" description="Helical" evidence="17">
    <location>
        <begin position="20"/>
        <end position="39"/>
    </location>
</feature>
<comment type="catalytic activity">
    <reaction evidence="15">
        <text>K(+)(in) = K(+)(out)</text>
        <dbReference type="Rhea" id="RHEA:29463"/>
        <dbReference type="ChEBI" id="CHEBI:29103"/>
    </reaction>
</comment>
<evidence type="ECO:0000256" key="4">
    <source>
        <dbReference type="ARBA" id="ARBA00022475"/>
    </source>
</evidence>
<evidence type="ECO:0000256" key="15">
    <source>
        <dbReference type="ARBA" id="ARBA00034430"/>
    </source>
</evidence>
<keyword evidence="5" id="KW-0633">Potassium transport</keyword>
<dbReference type="PANTHER" id="PTHR11003">
    <property type="entry name" value="POTASSIUM CHANNEL, SUBFAMILY K"/>
    <property type="match status" value="1"/>
</dbReference>
<evidence type="ECO:0000256" key="3">
    <source>
        <dbReference type="ARBA" id="ARBA00022448"/>
    </source>
</evidence>
<keyword evidence="4" id="KW-1003">Cell membrane</keyword>
<dbReference type="PANTHER" id="PTHR11003:SF264">
    <property type="entry name" value="POTASSIUM CHANNEL SUBFAMILY K MEMBER 13-LIKE"/>
    <property type="match status" value="1"/>
</dbReference>
<evidence type="ECO:0000256" key="17">
    <source>
        <dbReference type="SAM" id="Phobius"/>
    </source>
</evidence>
<dbReference type="GO" id="GO:0022841">
    <property type="term" value="F:potassium ion leak channel activity"/>
    <property type="evidence" value="ECO:0007669"/>
    <property type="project" value="TreeGrafter"/>
</dbReference>
<evidence type="ECO:0000313" key="20">
    <source>
        <dbReference type="Proteomes" id="UP000472263"/>
    </source>
</evidence>
<keyword evidence="12 16" id="KW-0406">Ion transport</keyword>
<dbReference type="AlphaFoldDB" id="A0A667YHP1"/>
<dbReference type="Proteomes" id="UP000472263">
    <property type="component" value="Chromosome 13"/>
</dbReference>
<evidence type="ECO:0000256" key="1">
    <source>
        <dbReference type="ARBA" id="ARBA00004651"/>
    </source>
</evidence>
<evidence type="ECO:0000256" key="5">
    <source>
        <dbReference type="ARBA" id="ARBA00022538"/>
    </source>
</evidence>
<evidence type="ECO:0000256" key="12">
    <source>
        <dbReference type="ARBA" id="ARBA00023065"/>
    </source>
</evidence>
<evidence type="ECO:0000256" key="6">
    <source>
        <dbReference type="ARBA" id="ARBA00022692"/>
    </source>
</evidence>
<keyword evidence="3 16" id="KW-0813">Transport</keyword>
<evidence type="ECO:0000256" key="11">
    <source>
        <dbReference type="ARBA" id="ARBA00022989"/>
    </source>
</evidence>
<dbReference type="PRINTS" id="PR01333">
    <property type="entry name" value="2POREKCHANEL"/>
</dbReference>
<keyword evidence="7" id="KW-0479">Metal-binding</keyword>
<feature type="domain" description="Potassium channel" evidence="18">
    <location>
        <begin position="90"/>
        <end position="150"/>
    </location>
</feature>
<organism evidence="19 20">
    <name type="scientific">Myripristis murdjan</name>
    <name type="common">pinecone soldierfish</name>
    <dbReference type="NCBI Taxonomy" id="586833"/>
    <lineage>
        <taxon>Eukaryota</taxon>
        <taxon>Metazoa</taxon>
        <taxon>Chordata</taxon>
        <taxon>Craniata</taxon>
        <taxon>Vertebrata</taxon>
        <taxon>Euteleostomi</taxon>
        <taxon>Actinopterygii</taxon>
        <taxon>Neopterygii</taxon>
        <taxon>Teleostei</taxon>
        <taxon>Neoteleostei</taxon>
        <taxon>Acanthomorphata</taxon>
        <taxon>Holocentriformes</taxon>
        <taxon>Holocentridae</taxon>
        <taxon>Myripristis</taxon>
    </lineage>
</organism>
<evidence type="ECO:0000256" key="16">
    <source>
        <dbReference type="RuleBase" id="RU003857"/>
    </source>
</evidence>
<name>A0A667YHP1_9TELE</name>
<evidence type="ECO:0000256" key="13">
    <source>
        <dbReference type="ARBA" id="ARBA00023136"/>
    </source>
</evidence>
<keyword evidence="11 17" id="KW-1133">Transmembrane helix</keyword>
<dbReference type="PRINTS" id="PR01588">
    <property type="entry name" value="THIKCHANNEL"/>
</dbReference>
<dbReference type="InterPro" id="IPR005410">
    <property type="entry name" value="2pore_dom_K_chnl_THIK"/>
</dbReference>
<dbReference type="Pfam" id="PF07885">
    <property type="entry name" value="Ion_trans_2"/>
    <property type="match status" value="2"/>
</dbReference>
<dbReference type="GO" id="GO:0034702">
    <property type="term" value="C:monoatomic ion channel complex"/>
    <property type="evidence" value="ECO:0007669"/>
    <property type="project" value="UniProtKB-KW"/>
</dbReference>
<dbReference type="GO" id="GO:0030322">
    <property type="term" value="P:stabilization of membrane potential"/>
    <property type="evidence" value="ECO:0007669"/>
    <property type="project" value="TreeGrafter"/>
</dbReference>
<feature type="transmembrane region" description="Helical" evidence="17">
    <location>
        <begin position="227"/>
        <end position="244"/>
    </location>
</feature>
<evidence type="ECO:0000256" key="2">
    <source>
        <dbReference type="ARBA" id="ARBA00006666"/>
    </source>
</evidence>
<dbReference type="InParanoid" id="A0A667YHP1"/>
<comment type="similarity">
    <text evidence="2 16">Belongs to the two pore domain potassium channel (TC 1.A.1.8) family.</text>
</comment>
<evidence type="ECO:0000256" key="7">
    <source>
        <dbReference type="ARBA" id="ARBA00022723"/>
    </source>
</evidence>
<evidence type="ECO:0000259" key="18">
    <source>
        <dbReference type="Pfam" id="PF07885"/>
    </source>
</evidence>
<feature type="transmembrane region" description="Helical" evidence="17">
    <location>
        <begin position="264"/>
        <end position="283"/>
    </location>
</feature>
<dbReference type="SUPFAM" id="SSF81324">
    <property type="entry name" value="Voltage-gated potassium channels"/>
    <property type="match status" value="2"/>
</dbReference>
<accession>A0A667YHP1</accession>
<keyword evidence="9" id="KW-0851">Voltage-gated channel</keyword>
<keyword evidence="8" id="KW-0631">Potassium channel</keyword>
<feature type="transmembrane region" description="Helical" evidence="17">
    <location>
        <begin position="98"/>
        <end position="116"/>
    </location>
</feature>
<reference evidence="19" key="2">
    <citation type="submission" date="2025-08" db="UniProtKB">
        <authorList>
            <consortium name="Ensembl"/>
        </authorList>
    </citation>
    <scope>IDENTIFICATION</scope>
</reference>